<keyword evidence="1" id="KW-0969">Cilium</keyword>
<dbReference type="EMBL" id="DQSV01000010">
    <property type="protein sequence ID" value="HIP16771.1"/>
    <property type="molecule type" value="Genomic_DNA"/>
</dbReference>
<dbReference type="PANTHER" id="PTHR35903:SF1">
    <property type="entry name" value="FLAGELLIN B1"/>
    <property type="match status" value="1"/>
</dbReference>
<dbReference type="Proteomes" id="UP000605144">
    <property type="component" value="Unassembled WGS sequence"/>
</dbReference>
<accession>A0A832YRH0</accession>
<evidence type="ECO:0000313" key="2">
    <source>
        <dbReference type="Proteomes" id="UP000605144"/>
    </source>
</evidence>
<dbReference type="InterPro" id="IPR002774">
    <property type="entry name" value="Flagellin_arc-type"/>
</dbReference>
<comment type="caution">
    <text evidence="1">The sequence shown here is derived from an EMBL/GenBank/DDBJ whole genome shotgun (WGS) entry which is preliminary data.</text>
</comment>
<reference evidence="1" key="1">
    <citation type="journal article" date="2020" name="ISME J.">
        <title>Gammaproteobacteria mediating utilization of methyl-, sulfur- and petroleum organic compounds in deep ocean hydrothermal plumes.</title>
        <authorList>
            <person name="Zhou Z."/>
            <person name="Liu Y."/>
            <person name="Pan J."/>
            <person name="Cron B.R."/>
            <person name="Toner B.M."/>
            <person name="Anantharaman K."/>
            <person name="Breier J.A."/>
            <person name="Dick G.J."/>
            <person name="Li M."/>
        </authorList>
    </citation>
    <scope>NUCLEOTIDE SEQUENCE</scope>
    <source>
        <strain evidence="1">SZUA-1385</strain>
    </source>
</reference>
<evidence type="ECO:0000313" key="1">
    <source>
        <dbReference type="EMBL" id="HIP16771.1"/>
    </source>
</evidence>
<protein>
    <submittedName>
        <fullName evidence="1">Flagellin</fullName>
    </submittedName>
</protein>
<dbReference type="AlphaFoldDB" id="A0A832YRH0"/>
<dbReference type="PANTHER" id="PTHR35903">
    <property type="entry name" value="FLAGELLIN B1"/>
    <property type="match status" value="1"/>
</dbReference>
<keyword evidence="1" id="KW-0282">Flagellum</keyword>
<name>A0A832YRH0_9EURY</name>
<organism evidence="1 2">
    <name type="scientific">Methanothermococcus okinawensis</name>
    <dbReference type="NCBI Taxonomy" id="155863"/>
    <lineage>
        <taxon>Archaea</taxon>
        <taxon>Methanobacteriati</taxon>
        <taxon>Methanobacteriota</taxon>
        <taxon>Methanomada group</taxon>
        <taxon>Methanococci</taxon>
        <taxon>Methanococcales</taxon>
        <taxon>Methanococcaceae</taxon>
        <taxon>Methanothermococcus</taxon>
    </lineage>
</organism>
<dbReference type="Pfam" id="PF01917">
    <property type="entry name" value="Flagellin_arch-type"/>
    <property type="match status" value="1"/>
</dbReference>
<feature type="non-terminal residue" evidence="1">
    <location>
        <position position="1"/>
    </location>
</feature>
<gene>
    <name evidence="1" type="ORF">EYG76_00490</name>
</gene>
<sequence>TYISSDSATWGGADDKQFLVVPLQDSDGSVKSSAVINKGDLVAILINTEAAFGDGIPERKEISGKLQPEFGAPAILDVVTPAAYTSEVISLQ</sequence>
<dbReference type="GO" id="GO:0097588">
    <property type="term" value="P:archaeal or bacterial-type flagellum-dependent cell motility"/>
    <property type="evidence" value="ECO:0007669"/>
    <property type="project" value="InterPro"/>
</dbReference>
<proteinExistence type="predicted"/>
<dbReference type="GO" id="GO:0005198">
    <property type="term" value="F:structural molecule activity"/>
    <property type="evidence" value="ECO:0007669"/>
    <property type="project" value="InterPro"/>
</dbReference>
<keyword evidence="1" id="KW-0966">Cell projection</keyword>